<organism evidence="2 3">
    <name type="scientific">Phaseolus coccineus</name>
    <name type="common">Scarlet runner bean</name>
    <name type="synonym">Phaseolus multiflorus</name>
    <dbReference type="NCBI Taxonomy" id="3886"/>
    <lineage>
        <taxon>Eukaryota</taxon>
        <taxon>Viridiplantae</taxon>
        <taxon>Streptophyta</taxon>
        <taxon>Embryophyta</taxon>
        <taxon>Tracheophyta</taxon>
        <taxon>Spermatophyta</taxon>
        <taxon>Magnoliopsida</taxon>
        <taxon>eudicotyledons</taxon>
        <taxon>Gunneridae</taxon>
        <taxon>Pentapetalae</taxon>
        <taxon>rosids</taxon>
        <taxon>fabids</taxon>
        <taxon>Fabales</taxon>
        <taxon>Fabaceae</taxon>
        <taxon>Papilionoideae</taxon>
        <taxon>50 kb inversion clade</taxon>
        <taxon>NPAAA clade</taxon>
        <taxon>indigoferoid/millettioid clade</taxon>
        <taxon>Phaseoleae</taxon>
        <taxon>Phaseolus</taxon>
    </lineage>
</organism>
<name>A0AAN9RSJ0_PHACN</name>
<proteinExistence type="predicted"/>
<dbReference type="GO" id="GO:0031969">
    <property type="term" value="C:chloroplast membrane"/>
    <property type="evidence" value="ECO:0007669"/>
    <property type="project" value="TreeGrafter"/>
</dbReference>
<protein>
    <submittedName>
        <fullName evidence="2">Uncharacterized protein</fullName>
    </submittedName>
</protein>
<dbReference type="InterPro" id="IPR021788">
    <property type="entry name" value="CPP1-like"/>
</dbReference>
<dbReference type="PANTHER" id="PTHR33372">
    <property type="match status" value="1"/>
</dbReference>
<dbReference type="AlphaFoldDB" id="A0AAN9RSJ0"/>
<dbReference type="Proteomes" id="UP001374584">
    <property type="component" value="Unassembled WGS sequence"/>
</dbReference>
<comment type="caution">
    <text evidence="2">The sequence shown here is derived from an EMBL/GenBank/DDBJ whole genome shotgun (WGS) entry which is preliminary data.</text>
</comment>
<evidence type="ECO:0000256" key="1">
    <source>
        <dbReference type="SAM" id="SignalP"/>
    </source>
</evidence>
<dbReference type="EMBL" id="JAYMYR010000001">
    <property type="protein sequence ID" value="KAK7382383.1"/>
    <property type="molecule type" value="Genomic_DNA"/>
</dbReference>
<gene>
    <name evidence="2" type="ORF">VNO80_01234</name>
</gene>
<sequence length="200" mass="22823">MLVRQWRELVKVALWCAGAAAFEQRHDYVGGARRCATVVVLRLPEWHVQVRDGGGAARDVASVLQSLPPIAHMREVNPPIARIFADQLLTEHLDLIGVHEFIRNRTWPSKLLIDKIDVMMKIEIEIGKTLKLLEKAYDKLMMAQLTNRKKGITFGSCKVSKEIKYADKQPILPWGPRFTKSNQNDTRINLAISIVFLRDE</sequence>
<evidence type="ECO:0000313" key="2">
    <source>
        <dbReference type="EMBL" id="KAK7382383.1"/>
    </source>
</evidence>
<keyword evidence="1" id="KW-0732">Signal</keyword>
<reference evidence="2 3" key="1">
    <citation type="submission" date="2024-01" db="EMBL/GenBank/DDBJ databases">
        <title>The genomes of 5 underutilized Papilionoideae crops provide insights into root nodulation and disease resistanc.</title>
        <authorList>
            <person name="Jiang F."/>
        </authorList>
    </citation>
    <scope>NUCLEOTIDE SEQUENCE [LARGE SCALE GENOMIC DNA]</scope>
    <source>
        <strain evidence="2">JINMINGXINNONG_FW02</strain>
        <tissue evidence="2">Leaves</tissue>
    </source>
</reference>
<dbReference type="PANTHER" id="PTHR33372:SF5">
    <property type="entry name" value="PROTEIN CHLOROPLAST J-LIKE DOMAIN 1, CHLOROPLASTIC"/>
    <property type="match status" value="1"/>
</dbReference>
<feature type="chain" id="PRO_5042853269" evidence="1">
    <location>
        <begin position="22"/>
        <end position="200"/>
    </location>
</feature>
<keyword evidence="3" id="KW-1185">Reference proteome</keyword>
<evidence type="ECO:0000313" key="3">
    <source>
        <dbReference type="Proteomes" id="UP001374584"/>
    </source>
</evidence>
<feature type="signal peptide" evidence="1">
    <location>
        <begin position="1"/>
        <end position="21"/>
    </location>
</feature>
<accession>A0AAN9RSJ0</accession>